<evidence type="ECO:0000313" key="1">
    <source>
        <dbReference type="EMBL" id="PVD25305.1"/>
    </source>
</evidence>
<name>A0A2T7NVW1_POMCA</name>
<dbReference type="PANTHER" id="PTHR24024">
    <property type="entry name" value="PULMONARY SURFACTANT-ASSOCIATED PROTEIN A"/>
    <property type="match status" value="1"/>
</dbReference>
<protein>
    <submittedName>
        <fullName evidence="1">Uncharacterized protein</fullName>
    </submittedName>
</protein>
<dbReference type="GO" id="GO:0005615">
    <property type="term" value="C:extracellular space"/>
    <property type="evidence" value="ECO:0007669"/>
    <property type="project" value="TreeGrafter"/>
</dbReference>
<reference evidence="1 2" key="1">
    <citation type="submission" date="2018-04" db="EMBL/GenBank/DDBJ databases">
        <title>The genome of golden apple snail Pomacea canaliculata provides insight into stress tolerance and invasive adaptation.</title>
        <authorList>
            <person name="Liu C."/>
            <person name="Liu B."/>
            <person name="Ren Y."/>
            <person name="Zhang Y."/>
            <person name="Wang H."/>
            <person name="Li S."/>
            <person name="Jiang F."/>
            <person name="Yin L."/>
            <person name="Zhang G."/>
            <person name="Qian W."/>
            <person name="Fan W."/>
        </authorList>
    </citation>
    <scope>NUCLEOTIDE SEQUENCE [LARGE SCALE GENOMIC DNA]</scope>
    <source>
        <strain evidence="1">SZHN2017</strain>
        <tissue evidence="1">Muscle</tissue>
    </source>
</reference>
<comment type="caution">
    <text evidence="1">The sequence shown here is derived from an EMBL/GenBank/DDBJ whole genome shotgun (WGS) entry which is preliminary data.</text>
</comment>
<dbReference type="PANTHER" id="PTHR24024:SF18">
    <property type="entry name" value="SHORT-CHAIN COLLAGEN C4-LIKE"/>
    <property type="match status" value="1"/>
</dbReference>
<organism evidence="1 2">
    <name type="scientific">Pomacea canaliculata</name>
    <name type="common">Golden apple snail</name>
    <dbReference type="NCBI Taxonomy" id="400727"/>
    <lineage>
        <taxon>Eukaryota</taxon>
        <taxon>Metazoa</taxon>
        <taxon>Spiralia</taxon>
        <taxon>Lophotrochozoa</taxon>
        <taxon>Mollusca</taxon>
        <taxon>Gastropoda</taxon>
        <taxon>Caenogastropoda</taxon>
        <taxon>Architaenioglossa</taxon>
        <taxon>Ampullarioidea</taxon>
        <taxon>Ampullariidae</taxon>
        <taxon>Pomacea</taxon>
    </lineage>
</organism>
<proteinExistence type="predicted"/>
<dbReference type="AlphaFoldDB" id="A0A2T7NVW1"/>
<evidence type="ECO:0000313" key="2">
    <source>
        <dbReference type="Proteomes" id="UP000245119"/>
    </source>
</evidence>
<sequence length="140" mass="15142">MMEHLAPCVFLSTMSSKTILRSLRSCGYLGQNTRSTTTRLTTLNPSCAVCRAARAATIMVPATSSCYTGWTLEYTGILMAGLYAHKVVTKFICADSALEWLAGPGHSKEIGKMLYSVLSSCRLCPPYIEGEVLSCVVCSK</sequence>
<dbReference type="Proteomes" id="UP000245119">
    <property type="component" value="Linkage Group LG9"/>
</dbReference>
<keyword evidence="2" id="KW-1185">Reference proteome</keyword>
<accession>A0A2T7NVW1</accession>
<dbReference type="EMBL" id="PZQS01000009">
    <property type="protein sequence ID" value="PVD25305.1"/>
    <property type="molecule type" value="Genomic_DNA"/>
</dbReference>
<dbReference type="InterPro" id="IPR051077">
    <property type="entry name" value="Ca-dependent_lectin"/>
</dbReference>
<gene>
    <name evidence="1" type="ORF">C0Q70_15805</name>
</gene>